<gene>
    <name evidence="2" type="ORF">PPNSA23_41420</name>
</gene>
<name>A0ABQ0H5J0_9HYPH</name>
<proteinExistence type="predicted"/>
<dbReference type="Proteomes" id="UP001628091">
    <property type="component" value="Unassembled WGS sequence"/>
</dbReference>
<evidence type="ECO:0000313" key="3">
    <source>
        <dbReference type="Proteomes" id="UP001628091"/>
    </source>
</evidence>
<keyword evidence="1" id="KW-0472">Membrane</keyword>
<accession>A0ABQ0H5J0</accession>
<feature type="transmembrane region" description="Helical" evidence="1">
    <location>
        <begin position="24"/>
        <end position="45"/>
    </location>
</feature>
<protein>
    <submittedName>
        <fullName evidence="2">Uncharacterized protein</fullName>
    </submittedName>
</protein>
<reference evidence="2 3" key="1">
    <citation type="submission" date="2024-10" db="EMBL/GenBank/DDBJ databases">
        <title>Isolation, draft genome sequencing and identification of Phyllobacterium sp. NSA23, isolated from leaf soil.</title>
        <authorList>
            <person name="Akita H."/>
        </authorList>
    </citation>
    <scope>NUCLEOTIDE SEQUENCE [LARGE SCALE GENOMIC DNA]</scope>
    <source>
        <strain evidence="2 3">NSA23</strain>
    </source>
</reference>
<comment type="caution">
    <text evidence="2">The sequence shown here is derived from an EMBL/GenBank/DDBJ whole genome shotgun (WGS) entry which is preliminary data.</text>
</comment>
<feature type="transmembrane region" description="Helical" evidence="1">
    <location>
        <begin position="51"/>
        <end position="68"/>
    </location>
</feature>
<keyword evidence="3" id="KW-1185">Reference proteome</keyword>
<keyword evidence="1" id="KW-1133">Transmembrane helix</keyword>
<organism evidence="2 3">
    <name type="scientific">Phyllobacterium phragmitis</name>
    <dbReference type="NCBI Taxonomy" id="2670329"/>
    <lineage>
        <taxon>Bacteria</taxon>
        <taxon>Pseudomonadati</taxon>
        <taxon>Pseudomonadota</taxon>
        <taxon>Alphaproteobacteria</taxon>
        <taxon>Hyphomicrobiales</taxon>
        <taxon>Phyllobacteriaceae</taxon>
        <taxon>Phyllobacterium</taxon>
    </lineage>
</organism>
<evidence type="ECO:0000256" key="1">
    <source>
        <dbReference type="SAM" id="Phobius"/>
    </source>
</evidence>
<dbReference type="RefSeq" id="WP_407866655.1">
    <property type="nucleotide sequence ID" value="NZ_BAAFZP010000002.1"/>
</dbReference>
<dbReference type="EMBL" id="BAAFZP010000002">
    <property type="protein sequence ID" value="GAB1584199.1"/>
    <property type="molecule type" value="Genomic_DNA"/>
</dbReference>
<evidence type="ECO:0000313" key="2">
    <source>
        <dbReference type="EMBL" id="GAB1584199.1"/>
    </source>
</evidence>
<sequence length="70" mass="7747">MSDNESKKHRSGAPVPENYTGPGMIMWVLIGTAIFVAALFLFHVWVATIPVFAWLADTVAVAIKWLLLSF</sequence>
<keyword evidence="1" id="KW-0812">Transmembrane</keyword>